<dbReference type="AlphaFoldDB" id="A0A2Z3LE55"/>
<organism evidence="10 11">
    <name type="scientific">Candidatus Cardinium hertigii</name>
    <dbReference type="NCBI Taxonomy" id="247481"/>
    <lineage>
        <taxon>Bacteria</taxon>
        <taxon>Pseudomonadati</taxon>
        <taxon>Bacteroidota</taxon>
        <taxon>Cytophagia</taxon>
        <taxon>Cytophagales</taxon>
        <taxon>Amoebophilaceae</taxon>
        <taxon>Candidatus Cardinium</taxon>
    </lineage>
</organism>
<feature type="transmembrane region" description="Helical" evidence="8">
    <location>
        <begin position="9"/>
        <end position="29"/>
    </location>
</feature>
<evidence type="ECO:0000256" key="4">
    <source>
        <dbReference type="ARBA" id="ARBA00022692"/>
    </source>
</evidence>
<feature type="transmembrane region" description="Helical" evidence="8">
    <location>
        <begin position="320"/>
        <end position="344"/>
    </location>
</feature>
<feature type="transmembrane region" description="Helical" evidence="8">
    <location>
        <begin position="293"/>
        <end position="314"/>
    </location>
</feature>
<gene>
    <name evidence="10" type="primary">proP_2</name>
    <name evidence="10" type="ORF">DK880_00705</name>
</gene>
<feature type="transmembrane region" description="Helical" evidence="8">
    <location>
        <begin position="78"/>
        <end position="98"/>
    </location>
</feature>
<dbReference type="Gene3D" id="1.20.1250.20">
    <property type="entry name" value="MFS general substrate transporter like domains"/>
    <property type="match status" value="2"/>
</dbReference>
<keyword evidence="3" id="KW-1003">Cell membrane</keyword>
<evidence type="ECO:0000256" key="5">
    <source>
        <dbReference type="ARBA" id="ARBA00022847"/>
    </source>
</evidence>
<evidence type="ECO:0000256" key="1">
    <source>
        <dbReference type="ARBA" id="ARBA00004651"/>
    </source>
</evidence>
<keyword evidence="2" id="KW-0813">Transport</keyword>
<evidence type="ECO:0000256" key="8">
    <source>
        <dbReference type="SAM" id="Phobius"/>
    </source>
</evidence>
<keyword evidence="7 8" id="KW-0472">Membrane</keyword>
<dbReference type="PANTHER" id="PTHR43528">
    <property type="entry name" value="ALPHA-KETOGLUTARATE PERMEASE"/>
    <property type="match status" value="1"/>
</dbReference>
<evidence type="ECO:0000313" key="10">
    <source>
        <dbReference type="EMBL" id="AWN82016.1"/>
    </source>
</evidence>
<feature type="domain" description="Major facilitator superfamily (MFS) profile" evidence="9">
    <location>
        <begin position="8"/>
        <end position="412"/>
    </location>
</feature>
<evidence type="ECO:0000256" key="6">
    <source>
        <dbReference type="ARBA" id="ARBA00022989"/>
    </source>
</evidence>
<dbReference type="PANTHER" id="PTHR43528:SF1">
    <property type="entry name" value="ALPHA-KETOGLUTARATE PERMEASE"/>
    <property type="match status" value="1"/>
</dbReference>
<evidence type="ECO:0000259" key="9">
    <source>
        <dbReference type="PROSITE" id="PS50850"/>
    </source>
</evidence>
<feature type="transmembrane region" description="Helical" evidence="8">
    <location>
        <begin position="49"/>
        <end position="66"/>
    </location>
</feature>
<dbReference type="Pfam" id="PF07690">
    <property type="entry name" value="MFS_1"/>
    <property type="match status" value="1"/>
</dbReference>
<evidence type="ECO:0000256" key="3">
    <source>
        <dbReference type="ARBA" id="ARBA00022475"/>
    </source>
</evidence>
<accession>A0A2Z3LE55</accession>
<sequence>MHELPRRRFIGAFLGIIVEYYDFSLYIHAASKIMQHFFPTNGNHMLHFWAIYAVPYIAKPIGALLFGKIGDVYGRKIALNITTIGIFFPTMLMGLLPSYTAMGIWSPVMLTLCKFVQGIFFAGGYDSAAIYVIEHMGEKYKATASALARCTCVMGLLFALGMVHICSLPCFPVWGWRCPFLFSLPLALITLYYQKRIDETPDFQKAKKDQAITYPLIDLLKGQWRTIGKVICITGGSSVAYQISILFMPKFLSKVLPHISDPIASYHTTGVFICFAVGMLISGILADKLDYAIVFKVSMWGVILTSIGLGIAIIQQITSMALITSLLLASCVAPFVALIHGIIIQAFPVNERNRSISLGHTIGSMLMSSSACMICAAMVKTNCTLFPLIYTNSAIVLAYDIISRLRLYIEMRKRN</sequence>
<dbReference type="SUPFAM" id="SSF103473">
    <property type="entry name" value="MFS general substrate transporter"/>
    <property type="match status" value="1"/>
</dbReference>
<feature type="transmembrane region" description="Helical" evidence="8">
    <location>
        <begin position="385"/>
        <end position="405"/>
    </location>
</feature>
<feature type="transmembrane region" description="Helical" evidence="8">
    <location>
        <begin position="356"/>
        <end position="379"/>
    </location>
</feature>
<keyword evidence="6 8" id="KW-1133">Transmembrane helix</keyword>
<dbReference type="RefSeq" id="WP_109997415.1">
    <property type="nucleotide sequence ID" value="NZ_CP029619.1"/>
</dbReference>
<comment type="subcellular location">
    <subcellularLocation>
        <location evidence="1">Cell membrane</location>
        <topology evidence="1">Multi-pass membrane protein</topology>
    </subcellularLocation>
</comment>
<evidence type="ECO:0000313" key="11">
    <source>
        <dbReference type="Proteomes" id="UP000245872"/>
    </source>
</evidence>
<reference evidence="10 11" key="1">
    <citation type="submission" date="2018-05" db="EMBL/GenBank/DDBJ databases">
        <title>Candidatus Cardinium hertigii Genome Assembly.</title>
        <authorList>
            <person name="Showmaker K.C."/>
            <person name="Walden K.O."/>
            <person name="Fields C.J."/>
            <person name="Lambert K.N."/>
            <person name="Hudson M.E."/>
        </authorList>
    </citation>
    <scope>NUCLEOTIDE SEQUENCE [LARGE SCALE GENOMIC DNA]</scope>
    <source>
        <strain evidence="11">cHgTN10</strain>
    </source>
</reference>
<feature type="transmembrane region" description="Helical" evidence="8">
    <location>
        <begin position="230"/>
        <end position="252"/>
    </location>
</feature>
<dbReference type="PROSITE" id="PS50850">
    <property type="entry name" value="MFS"/>
    <property type="match status" value="1"/>
</dbReference>
<evidence type="ECO:0000256" key="7">
    <source>
        <dbReference type="ARBA" id="ARBA00023136"/>
    </source>
</evidence>
<keyword evidence="4 8" id="KW-0812">Transmembrane</keyword>
<dbReference type="Proteomes" id="UP000245872">
    <property type="component" value="Chromosome"/>
</dbReference>
<dbReference type="InterPro" id="IPR036259">
    <property type="entry name" value="MFS_trans_sf"/>
</dbReference>
<feature type="transmembrane region" description="Helical" evidence="8">
    <location>
        <begin position="146"/>
        <end position="165"/>
    </location>
</feature>
<name>A0A2Z3LE55_9BACT</name>
<proteinExistence type="predicted"/>
<dbReference type="InterPro" id="IPR051084">
    <property type="entry name" value="H+-coupled_symporters"/>
</dbReference>
<dbReference type="InterPro" id="IPR011701">
    <property type="entry name" value="MFS"/>
</dbReference>
<keyword evidence="5" id="KW-0769">Symport</keyword>
<dbReference type="GO" id="GO:0005886">
    <property type="term" value="C:plasma membrane"/>
    <property type="evidence" value="ECO:0007669"/>
    <property type="project" value="UniProtKB-SubCell"/>
</dbReference>
<dbReference type="EMBL" id="CP029619">
    <property type="protein sequence ID" value="AWN82016.1"/>
    <property type="molecule type" value="Genomic_DNA"/>
</dbReference>
<protein>
    <submittedName>
        <fullName evidence="10">Proline/betaine transporter</fullName>
    </submittedName>
</protein>
<feature type="transmembrane region" description="Helical" evidence="8">
    <location>
        <begin position="171"/>
        <end position="193"/>
    </location>
</feature>
<dbReference type="InterPro" id="IPR020846">
    <property type="entry name" value="MFS_dom"/>
</dbReference>
<evidence type="ECO:0000256" key="2">
    <source>
        <dbReference type="ARBA" id="ARBA00022448"/>
    </source>
</evidence>
<dbReference type="OrthoDB" id="9783227at2"/>
<keyword evidence="11" id="KW-1185">Reference proteome</keyword>
<dbReference type="GO" id="GO:0015293">
    <property type="term" value="F:symporter activity"/>
    <property type="evidence" value="ECO:0007669"/>
    <property type="project" value="UniProtKB-KW"/>
</dbReference>
<feature type="transmembrane region" description="Helical" evidence="8">
    <location>
        <begin position="264"/>
        <end position="286"/>
    </location>
</feature>
<dbReference type="KEGG" id="cher:DK880_00705"/>
<feature type="transmembrane region" description="Helical" evidence="8">
    <location>
        <begin position="104"/>
        <end position="125"/>
    </location>
</feature>